<keyword evidence="6" id="KW-1185">Reference proteome</keyword>
<feature type="domain" description="LysM" evidence="4">
    <location>
        <begin position="623"/>
        <end position="666"/>
    </location>
</feature>
<feature type="signal peptide" evidence="3">
    <location>
        <begin position="1"/>
        <end position="21"/>
    </location>
</feature>
<dbReference type="InterPro" id="IPR018392">
    <property type="entry name" value="LysM"/>
</dbReference>
<dbReference type="Pfam" id="PF01464">
    <property type="entry name" value="SLT"/>
    <property type="match status" value="1"/>
</dbReference>
<gene>
    <name evidence="5" type="ORF">LQ318_14340</name>
</gene>
<dbReference type="SMART" id="SM00257">
    <property type="entry name" value="LysM"/>
    <property type="match status" value="3"/>
</dbReference>
<keyword evidence="3" id="KW-0732">Signal</keyword>
<dbReference type="CDD" id="cd00118">
    <property type="entry name" value="LysM"/>
    <property type="match status" value="3"/>
</dbReference>
<protein>
    <submittedName>
        <fullName evidence="5">LysM peptidoglycan-binding domain-containing protein</fullName>
    </submittedName>
</protein>
<organism evidence="5 6">
    <name type="scientific">Fodinibius salicampi</name>
    <dbReference type="NCBI Taxonomy" id="1920655"/>
    <lineage>
        <taxon>Bacteria</taxon>
        <taxon>Pseudomonadati</taxon>
        <taxon>Balneolota</taxon>
        <taxon>Balneolia</taxon>
        <taxon>Balneolales</taxon>
        <taxon>Balneolaceae</taxon>
        <taxon>Fodinibius</taxon>
    </lineage>
</organism>
<dbReference type="PANTHER" id="PTHR33734:SF22">
    <property type="entry name" value="MEMBRANE-BOUND LYTIC MUREIN TRANSGLYCOSYLASE D"/>
    <property type="match status" value="1"/>
</dbReference>
<dbReference type="Pfam" id="PF01476">
    <property type="entry name" value="LysM"/>
    <property type="match status" value="3"/>
</dbReference>
<dbReference type="PROSITE" id="PS51782">
    <property type="entry name" value="LYSM"/>
    <property type="match status" value="3"/>
</dbReference>
<feature type="chain" id="PRO_5045131865" evidence="3">
    <location>
        <begin position="22"/>
        <end position="670"/>
    </location>
</feature>
<dbReference type="RefSeq" id="WP_265791164.1">
    <property type="nucleotide sequence ID" value="NZ_BAABRS010000004.1"/>
</dbReference>
<dbReference type="InterPro" id="IPR023346">
    <property type="entry name" value="Lysozyme-like_dom_sf"/>
</dbReference>
<evidence type="ECO:0000256" key="3">
    <source>
        <dbReference type="SAM" id="SignalP"/>
    </source>
</evidence>
<evidence type="ECO:0000313" key="6">
    <source>
        <dbReference type="Proteomes" id="UP001207337"/>
    </source>
</evidence>
<dbReference type="Gene3D" id="3.10.350.10">
    <property type="entry name" value="LysM domain"/>
    <property type="match status" value="3"/>
</dbReference>
<reference evidence="5 6" key="1">
    <citation type="submission" date="2021-11" db="EMBL/GenBank/DDBJ databases">
        <title>Aliifidinibius sp. nov., a new bacterium isolated from saline soil.</title>
        <authorList>
            <person name="Galisteo C."/>
            <person name="De La Haba R."/>
            <person name="Sanchez-Porro C."/>
            <person name="Ventosa A."/>
        </authorList>
    </citation>
    <scope>NUCLEOTIDE SEQUENCE [LARGE SCALE GENOMIC DNA]</scope>
    <source>
        <strain evidence="5 6">KACC 190600</strain>
    </source>
</reference>
<evidence type="ECO:0000256" key="2">
    <source>
        <dbReference type="SAM" id="MobiDB-lite"/>
    </source>
</evidence>
<dbReference type="InterPro" id="IPR000189">
    <property type="entry name" value="Transglyc_AS"/>
</dbReference>
<dbReference type="InterPro" id="IPR036779">
    <property type="entry name" value="LysM_dom_sf"/>
</dbReference>
<feature type="region of interest" description="Disordered" evidence="2">
    <location>
        <begin position="40"/>
        <end position="64"/>
    </location>
</feature>
<feature type="domain" description="LysM" evidence="4">
    <location>
        <begin position="537"/>
        <end position="592"/>
    </location>
</feature>
<proteinExistence type="inferred from homology"/>
<dbReference type="SUPFAM" id="SSF53955">
    <property type="entry name" value="Lysozyme-like"/>
    <property type="match status" value="1"/>
</dbReference>
<feature type="domain" description="LysM" evidence="4">
    <location>
        <begin position="446"/>
        <end position="489"/>
    </location>
</feature>
<dbReference type="SUPFAM" id="SSF54106">
    <property type="entry name" value="LysM domain"/>
    <property type="match status" value="3"/>
</dbReference>
<comment type="similarity">
    <text evidence="1">Belongs to the transglycosylase Slt family.</text>
</comment>
<sequence>MQPKLFLIFVLSFLVTSSAIGQEANTTNIKLEVSSLSSERLPYNNPMEDKDTETDSINTNDIKPGSLEEDVMQRMAGIYEIHYKAMYAQLNQNPLQAEKFITDALNELQGLLDRYPEVQSNRRFSELYRSVMTEYREFYGITPEETEAQGEIFAIQQELFAEEHDWMNKDYSLPDNISINRTEVPLLQNDKVNRYLTYFSLERPEVMEKWLNRSDKYFPMMKRIFEEEGVPTELIHLSMIESGLNPTAKSWASAVGMWQFIRSTGSMYGLEVNWWIDERQDPEKATRAAAQHLKDLYDVWGDWHLALAGYNISQRGLKRAIRRSGGEKDYWTAASYLPRETRNYVPTYLAATMIGMNPQEFGFEKQYSGDSYDYEVFRVDPLMPLETLADAAGISLDKLKEYNPELLRWATPPGDKYPLKLPVGAYDTFAANYDDIPKDERSSHIAMHTVSSGENLGYIARKYGTSVRALYETNEKLSSTIYPGQKIVVPLPGGSKNKIASNRPTNTSKRNTSEKAQSSSSSQSNSQTDAGSDKAKVQYTIKKGDTIGHIAEWFDVTASQIRRWNNVTSYIRPGNNLDIYVDNSKKSYYLKIKEMPFDKKQEIELKQRRNEDITLASLVNTDGEYTVQPNDTLIDIANKHGVSVSKIRELNGINGNRIYAGQTLKIGSPE</sequence>
<dbReference type="PROSITE" id="PS00922">
    <property type="entry name" value="TRANSGLYCOSYLASE"/>
    <property type="match status" value="1"/>
</dbReference>
<dbReference type="Proteomes" id="UP001207337">
    <property type="component" value="Unassembled WGS sequence"/>
</dbReference>
<feature type="region of interest" description="Disordered" evidence="2">
    <location>
        <begin position="492"/>
        <end position="535"/>
    </location>
</feature>
<evidence type="ECO:0000259" key="4">
    <source>
        <dbReference type="PROSITE" id="PS51782"/>
    </source>
</evidence>
<name>A0ABT3Q1W2_9BACT</name>
<comment type="caution">
    <text evidence="5">The sequence shown here is derived from an EMBL/GenBank/DDBJ whole genome shotgun (WGS) entry which is preliminary data.</text>
</comment>
<feature type="compositionally biased region" description="Polar residues" evidence="2">
    <location>
        <begin position="498"/>
        <end position="516"/>
    </location>
</feature>
<evidence type="ECO:0000256" key="1">
    <source>
        <dbReference type="ARBA" id="ARBA00007734"/>
    </source>
</evidence>
<dbReference type="InterPro" id="IPR008258">
    <property type="entry name" value="Transglycosylase_SLT_dom_1"/>
</dbReference>
<evidence type="ECO:0000313" key="5">
    <source>
        <dbReference type="EMBL" id="MCW9714088.1"/>
    </source>
</evidence>
<accession>A0ABT3Q1W2</accession>
<dbReference type="CDD" id="cd16894">
    <property type="entry name" value="MltD-like"/>
    <property type="match status" value="1"/>
</dbReference>
<feature type="compositionally biased region" description="Low complexity" evidence="2">
    <location>
        <begin position="517"/>
        <end position="527"/>
    </location>
</feature>
<dbReference type="Gene3D" id="1.10.530.10">
    <property type="match status" value="1"/>
</dbReference>
<dbReference type="EMBL" id="JAJNDC010000004">
    <property type="protein sequence ID" value="MCW9714088.1"/>
    <property type="molecule type" value="Genomic_DNA"/>
</dbReference>
<dbReference type="PANTHER" id="PTHR33734">
    <property type="entry name" value="LYSM DOMAIN-CONTAINING GPI-ANCHORED PROTEIN 2"/>
    <property type="match status" value="1"/>
</dbReference>